<protein>
    <submittedName>
        <fullName evidence="3">Uncharacterized protein</fullName>
    </submittedName>
</protein>
<sequence>MTNKPAITEEEVGAPATSSSLPSSSPTSFRDTDTPSSQLLRYDQHHSARGISTRALAERCSLKASPDKAAQNLLPSPPSYRDAVQMGNVNINSSDGIPMESPVPAMSTNRRPAAVGNNYPGCFFCGVRVFGSIEDVQLFLLFCLMAFVFACVITWIIVNGNGGSSGTTAESAL</sequence>
<reference evidence="4" key="1">
    <citation type="journal article" date="2013" name="Genome Announc.">
        <title>Draft genome sequence of the ascomycete Phaeoacremonium aleophilum strain UCR-PA7, a causal agent of the esca disease complex in grapevines.</title>
        <authorList>
            <person name="Blanco-Ulate B."/>
            <person name="Rolshausen P."/>
            <person name="Cantu D."/>
        </authorList>
    </citation>
    <scope>NUCLEOTIDE SEQUENCE [LARGE SCALE GENOMIC DNA]</scope>
    <source>
        <strain evidence="4">UCR-PA7</strain>
    </source>
</reference>
<dbReference type="KEGG" id="tmn:UCRPA7_7436"/>
<dbReference type="AlphaFoldDB" id="R8BCN4"/>
<dbReference type="RefSeq" id="XP_007918158.1">
    <property type="nucleotide sequence ID" value="XM_007919967.1"/>
</dbReference>
<keyword evidence="2" id="KW-0812">Transmembrane</keyword>
<keyword evidence="2" id="KW-1133">Transmembrane helix</keyword>
<organism evidence="3 4">
    <name type="scientific">Phaeoacremonium minimum (strain UCR-PA7)</name>
    <name type="common">Esca disease fungus</name>
    <name type="synonym">Togninia minima</name>
    <dbReference type="NCBI Taxonomy" id="1286976"/>
    <lineage>
        <taxon>Eukaryota</taxon>
        <taxon>Fungi</taxon>
        <taxon>Dikarya</taxon>
        <taxon>Ascomycota</taxon>
        <taxon>Pezizomycotina</taxon>
        <taxon>Sordariomycetes</taxon>
        <taxon>Sordariomycetidae</taxon>
        <taxon>Togniniales</taxon>
        <taxon>Togniniaceae</taxon>
        <taxon>Phaeoacremonium</taxon>
    </lineage>
</organism>
<proteinExistence type="predicted"/>
<keyword evidence="4" id="KW-1185">Reference proteome</keyword>
<dbReference type="EMBL" id="KB933295">
    <property type="protein sequence ID" value="EON97056.1"/>
    <property type="molecule type" value="Genomic_DNA"/>
</dbReference>
<evidence type="ECO:0000256" key="2">
    <source>
        <dbReference type="SAM" id="Phobius"/>
    </source>
</evidence>
<dbReference type="Proteomes" id="UP000014074">
    <property type="component" value="Unassembled WGS sequence"/>
</dbReference>
<gene>
    <name evidence="3" type="ORF">UCRPA7_7436</name>
</gene>
<feature type="region of interest" description="Disordered" evidence="1">
    <location>
        <begin position="1"/>
        <end position="43"/>
    </location>
</feature>
<name>R8BCN4_PHAM7</name>
<feature type="transmembrane region" description="Helical" evidence="2">
    <location>
        <begin position="138"/>
        <end position="158"/>
    </location>
</feature>
<evidence type="ECO:0000256" key="1">
    <source>
        <dbReference type="SAM" id="MobiDB-lite"/>
    </source>
</evidence>
<dbReference type="HOGENOM" id="CLU_1548693_0_0_1"/>
<keyword evidence="2" id="KW-0472">Membrane</keyword>
<dbReference type="GeneID" id="19328195"/>
<evidence type="ECO:0000313" key="3">
    <source>
        <dbReference type="EMBL" id="EON97056.1"/>
    </source>
</evidence>
<evidence type="ECO:0000313" key="4">
    <source>
        <dbReference type="Proteomes" id="UP000014074"/>
    </source>
</evidence>
<accession>R8BCN4</accession>
<feature type="compositionally biased region" description="Low complexity" evidence="1">
    <location>
        <begin position="14"/>
        <end position="28"/>
    </location>
</feature>